<dbReference type="GO" id="GO:0005524">
    <property type="term" value="F:ATP binding"/>
    <property type="evidence" value="ECO:0007669"/>
    <property type="project" value="UniProtKB-UniRule"/>
</dbReference>
<dbReference type="PANTHER" id="PTHR48012:SF10">
    <property type="entry name" value="FI20177P1"/>
    <property type="match status" value="1"/>
</dbReference>
<dbReference type="GeneID" id="19894089"/>
<feature type="compositionally biased region" description="Polar residues" evidence="11">
    <location>
        <begin position="549"/>
        <end position="559"/>
    </location>
</feature>
<feature type="domain" description="Protein kinase" evidence="12">
    <location>
        <begin position="8"/>
        <end position="263"/>
    </location>
</feature>
<dbReference type="OrthoDB" id="248923at2759"/>
<reference evidence="14" key="1">
    <citation type="journal article" date="2016" name="Nat. Commun.">
        <title>Genome analysis of three Pneumocystis species reveals adaptation mechanisms to life exclusively in mammalian hosts.</title>
        <authorList>
            <person name="Ma L."/>
            <person name="Chen Z."/>
            <person name="Huang D.W."/>
            <person name="Kutty G."/>
            <person name="Ishihara M."/>
            <person name="Wang H."/>
            <person name="Abouelleil A."/>
            <person name="Bishop L."/>
            <person name="Davey E."/>
            <person name="Deng R."/>
            <person name="Deng X."/>
            <person name="Fan L."/>
            <person name="Fantoni G."/>
            <person name="Fitzgerald M."/>
            <person name="Gogineni E."/>
            <person name="Goldberg J.M."/>
            <person name="Handley G."/>
            <person name="Hu X."/>
            <person name="Huber C."/>
            <person name="Jiao X."/>
            <person name="Jones K."/>
            <person name="Levin J.Z."/>
            <person name="Liu Y."/>
            <person name="Macdonald P."/>
            <person name="Melnikov A."/>
            <person name="Raley C."/>
            <person name="Sassi M."/>
            <person name="Sherman B.T."/>
            <person name="Song X."/>
            <person name="Sykes S."/>
            <person name="Tran B."/>
            <person name="Walsh L."/>
            <person name="Xia Y."/>
            <person name="Yang J."/>
            <person name="Young S."/>
            <person name="Zeng Q."/>
            <person name="Zheng X."/>
            <person name="Stephens R."/>
            <person name="Nusbaum C."/>
            <person name="Birren B.W."/>
            <person name="Azadi P."/>
            <person name="Lempicki R.A."/>
            <person name="Cuomo C.A."/>
            <person name="Kovacs J.A."/>
        </authorList>
    </citation>
    <scope>NUCLEOTIDE SEQUENCE [LARGE SCALE GENOMIC DNA]</scope>
    <source>
        <strain evidence="14">B123</strain>
    </source>
</reference>
<dbReference type="PROSITE" id="PS50011">
    <property type="entry name" value="PROTEIN_KINASE_DOM"/>
    <property type="match status" value="1"/>
</dbReference>
<dbReference type="EC" id="2.7.11.1" evidence="2"/>
<evidence type="ECO:0000256" key="11">
    <source>
        <dbReference type="SAM" id="MobiDB-lite"/>
    </source>
</evidence>
<dbReference type="InterPro" id="IPR017441">
    <property type="entry name" value="Protein_kinase_ATP_BS"/>
</dbReference>
<dbReference type="AlphaFoldDB" id="M7PLN6"/>
<comment type="caution">
    <text evidence="13">The sequence shown here is derived from an EMBL/GenBank/DDBJ whole genome shotgun (WGS) entry which is preliminary data.</text>
</comment>
<dbReference type="HOGENOM" id="CLU_000288_63_23_1"/>
<dbReference type="OMA" id="SCRIEEK"/>
<keyword evidence="4" id="KW-0808">Transferase</keyword>
<feature type="region of interest" description="Disordered" evidence="11">
    <location>
        <begin position="526"/>
        <end position="560"/>
    </location>
</feature>
<dbReference type="SUPFAM" id="SSF56112">
    <property type="entry name" value="Protein kinase-like (PK-like)"/>
    <property type="match status" value="1"/>
</dbReference>
<keyword evidence="7 10" id="KW-0067">ATP-binding</keyword>
<dbReference type="FunFam" id="1.10.510.10:FF:000499">
    <property type="entry name" value="Serine/threonine-protein kinase KIC1"/>
    <property type="match status" value="1"/>
</dbReference>
<gene>
    <name evidence="13" type="ORF">PNEG_00391</name>
</gene>
<dbReference type="STRING" id="1069680.M7PLN6"/>
<comment type="catalytic activity">
    <reaction evidence="9">
        <text>L-seryl-[protein] + ATP = O-phospho-L-seryl-[protein] + ADP + H(+)</text>
        <dbReference type="Rhea" id="RHEA:17989"/>
        <dbReference type="Rhea" id="RHEA-COMP:9863"/>
        <dbReference type="Rhea" id="RHEA-COMP:11604"/>
        <dbReference type="ChEBI" id="CHEBI:15378"/>
        <dbReference type="ChEBI" id="CHEBI:29999"/>
        <dbReference type="ChEBI" id="CHEBI:30616"/>
        <dbReference type="ChEBI" id="CHEBI:83421"/>
        <dbReference type="ChEBI" id="CHEBI:456216"/>
        <dbReference type="EC" id="2.7.11.1"/>
    </reaction>
</comment>
<keyword evidence="6" id="KW-0418">Kinase</keyword>
<dbReference type="eggNOG" id="KOG0201">
    <property type="taxonomic scope" value="Eukaryota"/>
</dbReference>
<organism evidence="13 14">
    <name type="scientific">Pneumocystis murina (strain B123)</name>
    <name type="common">Mouse pneumocystis pneumonia agent</name>
    <name type="synonym">Pneumocystis carinii f. sp. muris</name>
    <dbReference type="NCBI Taxonomy" id="1069680"/>
    <lineage>
        <taxon>Eukaryota</taxon>
        <taxon>Fungi</taxon>
        <taxon>Dikarya</taxon>
        <taxon>Ascomycota</taxon>
        <taxon>Taphrinomycotina</taxon>
        <taxon>Pneumocystomycetes</taxon>
        <taxon>Pneumocystaceae</taxon>
        <taxon>Pneumocystis</taxon>
    </lineage>
</organism>
<evidence type="ECO:0000256" key="1">
    <source>
        <dbReference type="ARBA" id="ARBA00008874"/>
    </source>
</evidence>
<dbReference type="Pfam" id="PF00069">
    <property type="entry name" value="Pkinase"/>
    <property type="match status" value="1"/>
</dbReference>
<keyword evidence="14" id="KW-1185">Reference proteome</keyword>
<dbReference type="RefSeq" id="XP_007872265.1">
    <property type="nucleotide sequence ID" value="XM_007874074.1"/>
</dbReference>
<name>M7PLN6_PNEMU</name>
<evidence type="ECO:0000256" key="2">
    <source>
        <dbReference type="ARBA" id="ARBA00012513"/>
    </source>
</evidence>
<dbReference type="VEuPathDB" id="FungiDB:PNEG_00391"/>
<evidence type="ECO:0000256" key="8">
    <source>
        <dbReference type="ARBA" id="ARBA00047899"/>
    </source>
</evidence>
<evidence type="ECO:0000256" key="10">
    <source>
        <dbReference type="PROSITE-ProRule" id="PRU10141"/>
    </source>
</evidence>
<keyword evidence="5 10" id="KW-0547">Nucleotide-binding</keyword>
<evidence type="ECO:0000313" key="13">
    <source>
        <dbReference type="EMBL" id="EMR11364.1"/>
    </source>
</evidence>
<evidence type="ECO:0000313" key="14">
    <source>
        <dbReference type="Proteomes" id="UP000011958"/>
    </source>
</evidence>
<dbReference type="InterPro" id="IPR008271">
    <property type="entry name" value="Ser/Thr_kinase_AS"/>
</dbReference>
<accession>M7PLN6</accession>
<dbReference type="GO" id="GO:0004674">
    <property type="term" value="F:protein serine/threonine kinase activity"/>
    <property type="evidence" value="ECO:0007669"/>
    <property type="project" value="UniProtKB-KW"/>
</dbReference>
<evidence type="ECO:0000256" key="3">
    <source>
        <dbReference type="ARBA" id="ARBA00022527"/>
    </source>
</evidence>
<feature type="region of interest" description="Disordered" evidence="11">
    <location>
        <begin position="446"/>
        <end position="472"/>
    </location>
</feature>
<dbReference type="Proteomes" id="UP000011958">
    <property type="component" value="Unassembled WGS sequence"/>
</dbReference>
<keyword evidence="3" id="KW-0723">Serine/threonine-protein kinase</keyword>
<dbReference type="PANTHER" id="PTHR48012">
    <property type="entry name" value="STERILE20-LIKE KINASE, ISOFORM B-RELATED"/>
    <property type="match status" value="1"/>
</dbReference>
<comment type="catalytic activity">
    <reaction evidence="8">
        <text>L-threonyl-[protein] + ATP = O-phospho-L-threonyl-[protein] + ADP + H(+)</text>
        <dbReference type="Rhea" id="RHEA:46608"/>
        <dbReference type="Rhea" id="RHEA-COMP:11060"/>
        <dbReference type="Rhea" id="RHEA-COMP:11605"/>
        <dbReference type="ChEBI" id="CHEBI:15378"/>
        <dbReference type="ChEBI" id="CHEBI:30013"/>
        <dbReference type="ChEBI" id="CHEBI:30616"/>
        <dbReference type="ChEBI" id="CHEBI:61977"/>
        <dbReference type="ChEBI" id="CHEBI:456216"/>
        <dbReference type="EC" id="2.7.11.1"/>
    </reaction>
</comment>
<evidence type="ECO:0000259" key="12">
    <source>
        <dbReference type="PROSITE" id="PS50011"/>
    </source>
</evidence>
<feature type="binding site" evidence="10">
    <location>
        <position position="37"/>
    </location>
    <ligand>
        <name>ATP</name>
        <dbReference type="ChEBI" id="CHEBI:30616"/>
    </ligand>
</feature>
<comment type="similarity">
    <text evidence="1">Belongs to the protein kinase superfamily. STE Ser/Thr protein kinase family. STE20 subfamily.</text>
</comment>
<sequence length="677" mass="76285">MTIAKPLYTLQELIGRGSYGAVYKGIHNETKQVVAIKVLNLDTTEDDVADIQREISMLSQLKQVDAQNVVRYHGSFLYDTRLWVIMDFCEGGSIRTLMKSCRIEEKYLSVIIREILIALNYIHRSGIIHRDIKAANILITNDGRVQLCDFGVAAQLTANNFKRNTFVGTPYWMAPEVITEGASYNFKADIWSLGITIYEIATGNPPFADQEPMRAIILIPRSPPTRLEGTQFSSQLKDFVAICLNEDVNERPSAMELLKTKFIKQTMKTPTSILKELLIRYELWCQHAGIRKSLNANVNDKINDENFEFDNMDNQFTEEWTFDTVQGYPDTKTFDIEDKNSLNKHEKDKIYLNETLKNKSPNSNNALNNTKMNHPLLQLFVQESEKTEPNTYITSSLINSSKNFTKTDDFKDELNQISIDISNIDLAPSLACSLQNDNLKSQQLNSNSLQPKIHSQTESSQISFNHHYSKSTQSNPVVSVDYLPRMIPTSPLQFPGSTPLKPSYSCSQSLNLPSKSTSSVFSSKIFPEPQLNSRQSSKSSNKNKHISVKDQSNTSNSMSHALDQKIPLLNTKSQTQNISPVSKYSGMDDLIFLPPSPSQPSISPNFHIPLKDSTLSSVWKNPPLIPLNLEVLSDYANSGGNTTNNSIINELEKVLLEFQNYLEVLDKGLSIIQKNSV</sequence>
<dbReference type="Gene3D" id="1.10.510.10">
    <property type="entry name" value="Transferase(Phosphotransferase) domain 1"/>
    <property type="match status" value="1"/>
</dbReference>
<evidence type="ECO:0000256" key="7">
    <source>
        <dbReference type="ARBA" id="ARBA00022840"/>
    </source>
</evidence>
<dbReference type="SMART" id="SM00220">
    <property type="entry name" value="S_TKc"/>
    <property type="match status" value="1"/>
</dbReference>
<dbReference type="PROSITE" id="PS00108">
    <property type="entry name" value="PROTEIN_KINASE_ST"/>
    <property type="match status" value="1"/>
</dbReference>
<evidence type="ECO:0000256" key="6">
    <source>
        <dbReference type="ARBA" id="ARBA00022777"/>
    </source>
</evidence>
<dbReference type="InterPro" id="IPR000719">
    <property type="entry name" value="Prot_kinase_dom"/>
</dbReference>
<dbReference type="InterPro" id="IPR011009">
    <property type="entry name" value="Kinase-like_dom_sf"/>
</dbReference>
<evidence type="ECO:0000256" key="5">
    <source>
        <dbReference type="ARBA" id="ARBA00022741"/>
    </source>
</evidence>
<proteinExistence type="inferred from homology"/>
<dbReference type="EMBL" id="AFWA02000001">
    <property type="protein sequence ID" value="EMR11364.1"/>
    <property type="molecule type" value="Genomic_DNA"/>
</dbReference>
<dbReference type="GO" id="GO:0005737">
    <property type="term" value="C:cytoplasm"/>
    <property type="evidence" value="ECO:0007669"/>
    <property type="project" value="TreeGrafter"/>
</dbReference>
<evidence type="ECO:0000256" key="4">
    <source>
        <dbReference type="ARBA" id="ARBA00022679"/>
    </source>
</evidence>
<dbReference type="InterPro" id="IPR050629">
    <property type="entry name" value="STE20/SPS1-PAK"/>
</dbReference>
<dbReference type="PROSITE" id="PS00107">
    <property type="entry name" value="PROTEIN_KINASE_ATP"/>
    <property type="match status" value="1"/>
</dbReference>
<protein>
    <recommendedName>
        <fullName evidence="2">non-specific serine/threonine protein kinase</fullName>
        <ecNumber evidence="2">2.7.11.1</ecNumber>
    </recommendedName>
</protein>
<evidence type="ECO:0000256" key="9">
    <source>
        <dbReference type="ARBA" id="ARBA00048679"/>
    </source>
</evidence>